<proteinExistence type="predicted"/>
<dbReference type="EMBL" id="JBIQWL010000001">
    <property type="protein sequence ID" value="MFH8249486.1"/>
    <property type="molecule type" value="Genomic_DNA"/>
</dbReference>
<dbReference type="CDD" id="cd17923">
    <property type="entry name" value="DEXHc_Hrq1-like"/>
    <property type="match status" value="1"/>
</dbReference>
<dbReference type="SMART" id="SM00490">
    <property type="entry name" value="HELICc"/>
    <property type="match status" value="1"/>
</dbReference>
<dbReference type="InterPro" id="IPR001650">
    <property type="entry name" value="Helicase_C-like"/>
</dbReference>
<name>A0ABW7Q3T0_9MICO</name>
<dbReference type="Gene3D" id="3.40.50.300">
    <property type="entry name" value="P-loop containing nucleotide triphosphate hydrolases"/>
    <property type="match status" value="2"/>
</dbReference>
<dbReference type="InterPro" id="IPR014001">
    <property type="entry name" value="Helicase_ATP-bd"/>
</dbReference>
<dbReference type="Pfam" id="PF09369">
    <property type="entry name" value="MZB"/>
    <property type="match status" value="1"/>
</dbReference>
<evidence type="ECO:0000259" key="4">
    <source>
        <dbReference type="PROSITE" id="PS51194"/>
    </source>
</evidence>
<accession>A0ABW7Q3T0</accession>
<keyword evidence="2" id="KW-0067">ATP-binding</keyword>
<feature type="domain" description="Helicase C-terminal" evidence="4">
    <location>
        <begin position="878"/>
        <end position="1059"/>
    </location>
</feature>
<dbReference type="PANTHER" id="PTHR47957">
    <property type="entry name" value="ATP-DEPENDENT HELICASE HRQ1"/>
    <property type="match status" value="1"/>
</dbReference>
<dbReference type="PROSITE" id="PS51194">
    <property type="entry name" value="HELICASE_CTER"/>
    <property type="match status" value="1"/>
</dbReference>
<dbReference type="InterPro" id="IPR027417">
    <property type="entry name" value="P-loop_NTPase"/>
</dbReference>
<evidence type="ECO:0000313" key="5">
    <source>
        <dbReference type="EMBL" id="MFH8249486.1"/>
    </source>
</evidence>
<dbReference type="PANTHER" id="PTHR47957:SF3">
    <property type="entry name" value="ATP-DEPENDENT HELICASE HRQ1"/>
    <property type="match status" value="1"/>
</dbReference>
<comment type="caution">
    <text evidence="5">The sequence shown here is derived from an EMBL/GenBank/DDBJ whole genome shotgun (WGS) entry which is preliminary data.</text>
</comment>
<keyword evidence="6" id="KW-1185">Reference proteome</keyword>
<dbReference type="PROSITE" id="PS51192">
    <property type="entry name" value="HELICASE_ATP_BIND_1"/>
    <property type="match status" value="1"/>
</dbReference>
<dbReference type="Pfam" id="PF00270">
    <property type="entry name" value="DEAD"/>
    <property type="match status" value="1"/>
</dbReference>
<dbReference type="Proteomes" id="UP001610861">
    <property type="component" value="Unassembled WGS sequence"/>
</dbReference>
<dbReference type="SUPFAM" id="SSF52540">
    <property type="entry name" value="P-loop containing nucleoside triphosphate hydrolases"/>
    <property type="match status" value="2"/>
</dbReference>
<organism evidence="5 6">
    <name type="scientific">Microbacterium alkaliflavum</name>
    <dbReference type="NCBI Taxonomy" id="3248839"/>
    <lineage>
        <taxon>Bacteria</taxon>
        <taxon>Bacillati</taxon>
        <taxon>Actinomycetota</taxon>
        <taxon>Actinomycetes</taxon>
        <taxon>Micrococcales</taxon>
        <taxon>Microbacteriaceae</taxon>
        <taxon>Microbacterium</taxon>
    </lineage>
</organism>
<dbReference type="RefSeq" id="WP_396639421.1">
    <property type="nucleotide sequence ID" value="NZ_JBIQWL010000001.1"/>
</dbReference>
<dbReference type="InterPro" id="IPR018973">
    <property type="entry name" value="MZB"/>
</dbReference>
<evidence type="ECO:0000256" key="2">
    <source>
        <dbReference type="ARBA" id="ARBA00022840"/>
    </source>
</evidence>
<dbReference type="Pfam" id="PF00271">
    <property type="entry name" value="Helicase_C"/>
    <property type="match status" value="1"/>
</dbReference>
<dbReference type="SMART" id="SM00487">
    <property type="entry name" value="DEXDc"/>
    <property type="match status" value="1"/>
</dbReference>
<keyword evidence="5" id="KW-0347">Helicase</keyword>
<evidence type="ECO:0000313" key="6">
    <source>
        <dbReference type="Proteomes" id="UP001610861"/>
    </source>
</evidence>
<gene>
    <name evidence="5" type="ORF">ACH3VR_03840</name>
</gene>
<keyword evidence="1" id="KW-0547">Nucleotide-binding</keyword>
<evidence type="ECO:0000256" key="1">
    <source>
        <dbReference type="ARBA" id="ARBA00022741"/>
    </source>
</evidence>
<keyword evidence="5" id="KW-0378">Hydrolase</keyword>
<dbReference type="InterPro" id="IPR011545">
    <property type="entry name" value="DEAD/DEAH_box_helicase_dom"/>
</dbReference>
<sequence>MTTAIDPIAVSESLTDAYRRYLGSLITPNDPRIARALTTEIDRMADSRQGLAKGPYLELTPAYEQAESARQLIRAGRLSEAFAKLESSEFSLDRPWYSHQVRSLTQIRDGRNAVVATGTGSGKTESFLLPILDRILSDLEAGHTQAGVRALLLYPMNALANDQLKRLRQVLAATPEVTFGRYTGETLEKRSDAEAKFEQQHPLDEILPNELLSREEMRRRPPHLLLTNYAMLEYLLLRPEDSELFGSGSSTWQFIVVDEAHVYDGANGAEIGYLLRRLRERVAPERRLQSIATSATVGTDLARAAKFASDLFGAEFSADAGDIITSTHKQLFVQSSWGQFPAEALTPGQTLDGLLEAARAAGAVGDNPFEVFTGEETIRTLHQIGRGTPRTVPDVLERLGRPDFTRDNVTTLVELAAQARDIDGTPALSGKYHLFARATEGAFTCLSPDGPHLSLSRREYCDCGWRVFEIAACRRCGGVHLVGSEVITEGRHVFIPKESFAGNTVWLCLARADDSDIDEDDAVLEDAAATANANAVGLCARCGTISPKAQGACSNTSCGAPLVAVSRAAGGGESLKRCMQCGASSPRIIRRFESGNDASVSVLTTALYQSLPPAIGERGAHLPGQGRKLLVFSDSRQQAAFFAPYLEQSYERLMQRRMLFRAVSGAQFEDEAAAVTDIATKARQLATKAEYLPESTTPLQRQSAAETWTQAELVTIDDRQSLEGVGLIKWRMREPRSAAQLAPLVRMGMSERESLDLLQALVRTVRLQGAVAPLENVDVKDSIFEPRLGPIYVRKNGSDAQRKVISWTPTSTGSTIRKNTRSDYLHRVLEAVGADTSRVAETLEGLWKVLANPAGDFAPWLIHPNAGSLGAVAQINPEAIEAMVLTDDDSIWRCDRCGGMSTLNVRDVCPRFRCTGSLHPLERSGDTGHYGHLYRTLSAVPLSASEHTAQWTSEEAARIQQQFIDGKINVLSCSTTFELGVDVGELQTVVLRNVPPTVSNYIQRAGRAGRRSDSAALVLTYAQRRSHDLTVFADPAKQIAGAVRTPVVPTTNPRLAERHFFSVAFAGFWRSEYQTFGRQFRTAGDFFRADQQGESAADRVGPWLHAHRDDLQATITRLVQGTGLSSIDWAWDSWADHLVDLLKEVQTGYRDEVEVYEKLMADAFSAQKGYKGDYFKKVLNTLEKRNLLGFLANRNLIPKYGFPVDTVEMKIPGGVADAGRLDLARDLSQAIFEYAPGSRLVAGGKIWTSAGVARQRERENPPVYYRVCKTCDAYSESAEPDDTPCMTCGSAPTGVPQKYIEPRFGFLASKETERTGDAAPRASWRGLTRVAKDGTVVDSGIIPAPHGALSFEVMERASMVRINAGSTDRGYKICSFCGFSVVGYQDWPTSHEDPLRSKYCPGGASTFSLAHKYETDVLRVTFPKAWSGEDTQKTAQSVLHAVLQAAASVLQIADTNIDGAVSSYHTAAPTIDIVDTVPGGAGYARIIAQALPAVLDGALRLARSCECGPETSCYMCLRTYRNQRVHDQLSRGTAAEYLAAILLDRGVAPAVIADSTVDTPAVDAAGLDGWDAAVLIADSRLGVLFSALRELGVAPPIIGLEVGPENWPVECAWDDKRVAVVTDEDPERDTWMAANGWHTVDARGDFSVEAAINQIVGR</sequence>
<dbReference type="GO" id="GO:0004386">
    <property type="term" value="F:helicase activity"/>
    <property type="evidence" value="ECO:0007669"/>
    <property type="project" value="UniProtKB-KW"/>
</dbReference>
<reference evidence="5 6" key="1">
    <citation type="submission" date="2024-09" db="EMBL/GenBank/DDBJ databases">
        <authorList>
            <person name="Pan X."/>
        </authorList>
    </citation>
    <scope>NUCLEOTIDE SEQUENCE [LARGE SCALE GENOMIC DNA]</scope>
    <source>
        <strain evidence="5 6">B2969</strain>
    </source>
</reference>
<protein>
    <submittedName>
        <fullName evidence="5">DEAD/DEAH box helicase</fullName>
    </submittedName>
</protein>
<evidence type="ECO:0000259" key="3">
    <source>
        <dbReference type="PROSITE" id="PS51192"/>
    </source>
</evidence>
<feature type="domain" description="Helicase ATP-binding" evidence="3">
    <location>
        <begin position="104"/>
        <end position="315"/>
    </location>
</feature>